<organism evidence="1 2">
    <name type="scientific">Hanseniaspora valbyensis NRRL Y-1626</name>
    <dbReference type="NCBI Taxonomy" id="766949"/>
    <lineage>
        <taxon>Eukaryota</taxon>
        <taxon>Fungi</taxon>
        <taxon>Dikarya</taxon>
        <taxon>Ascomycota</taxon>
        <taxon>Saccharomycotina</taxon>
        <taxon>Saccharomycetes</taxon>
        <taxon>Saccharomycodales</taxon>
        <taxon>Saccharomycodaceae</taxon>
        <taxon>Hanseniaspora</taxon>
    </lineage>
</organism>
<sequence length="52" mass="6284">MFLNLTEKQLFYTLINCLHSYLNSLNSNRKICHLKTAYNFIYNRTNPYHISN</sequence>
<reference evidence="2" key="1">
    <citation type="journal article" date="2016" name="Proc. Natl. Acad. Sci. U.S.A.">
        <title>Comparative genomics of biotechnologically important yeasts.</title>
        <authorList>
            <person name="Riley R."/>
            <person name="Haridas S."/>
            <person name="Wolfe K.H."/>
            <person name="Lopes M.R."/>
            <person name="Hittinger C.T."/>
            <person name="Goeker M."/>
            <person name="Salamov A.A."/>
            <person name="Wisecaver J.H."/>
            <person name="Long T.M."/>
            <person name="Calvey C.H."/>
            <person name="Aerts A.L."/>
            <person name="Barry K.W."/>
            <person name="Choi C."/>
            <person name="Clum A."/>
            <person name="Coughlan A.Y."/>
            <person name="Deshpande S."/>
            <person name="Douglass A.P."/>
            <person name="Hanson S.J."/>
            <person name="Klenk H.-P."/>
            <person name="LaButti K.M."/>
            <person name="Lapidus A."/>
            <person name="Lindquist E.A."/>
            <person name="Lipzen A.M."/>
            <person name="Meier-Kolthoff J.P."/>
            <person name="Ohm R.A."/>
            <person name="Otillar R.P."/>
            <person name="Pangilinan J.L."/>
            <person name="Peng Y."/>
            <person name="Rokas A."/>
            <person name="Rosa C.A."/>
            <person name="Scheuner C."/>
            <person name="Sibirny A.A."/>
            <person name="Slot J.C."/>
            <person name="Stielow J.B."/>
            <person name="Sun H."/>
            <person name="Kurtzman C.P."/>
            <person name="Blackwell M."/>
            <person name="Grigoriev I.V."/>
            <person name="Jeffries T.W."/>
        </authorList>
    </citation>
    <scope>NUCLEOTIDE SEQUENCE [LARGE SCALE GENOMIC DNA]</scope>
    <source>
        <strain evidence="2">NRRL Y-1626</strain>
    </source>
</reference>
<evidence type="ECO:0000313" key="1">
    <source>
        <dbReference type="EMBL" id="OBA26767.1"/>
    </source>
</evidence>
<keyword evidence="2" id="KW-1185">Reference proteome</keyword>
<comment type="caution">
    <text evidence="1">The sequence shown here is derived from an EMBL/GenBank/DDBJ whole genome shotgun (WGS) entry which is preliminary data.</text>
</comment>
<name>A0A1B7TDI5_9ASCO</name>
<gene>
    <name evidence="1" type="ORF">HANVADRAFT_52806</name>
</gene>
<accession>A0A1B7TDI5</accession>
<evidence type="ECO:0000313" key="2">
    <source>
        <dbReference type="Proteomes" id="UP000092321"/>
    </source>
</evidence>
<protein>
    <submittedName>
        <fullName evidence="1">Uncharacterized protein</fullName>
    </submittedName>
</protein>
<proteinExistence type="predicted"/>
<dbReference type="EMBL" id="LXPE01000013">
    <property type="protein sequence ID" value="OBA26767.1"/>
    <property type="molecule type" value="Genomic_DNA"/>
</dbReference>
<dbReference type="AlphaFoldDB" id="A0A1B7TDI5"/>
<dbReference type="Proteomes" id="UP000092321">
    <property type="component" value="Unassembled WGS sequence"/>
</dbReference>